<evidence type="ECO:0008006" key="4">
    <source>
        <dbReference type="Google" id="ProtNLM"/>
    </source>
</evidence>
<dbReference type="Proteomes" id="UP000198211">
    <property type="component" value="Unassembled WGS sequence"/>
</dbReference>
<reference evidence="3" key="1">
    <citation type="submission" date="2017-03" db="EMBL/GenBank/DDBJ databases">
        <title>Phytopthora megakarya and P. palmivora, two closely related causual agents of cacao black pod achieved similar genome size and gene model numbers by different mechanisms.</title>
        <authorList>
            <person name="Ali S."/>
            <person name="Shao J."/>
            <person name="Larry D.J."/>
            <person name="Kronmiller B."/>
            <person name="Shen D."/>
            <person name="Strem M.D."/>
            <person name="Melnick R.L."/>
            <person name="Guiltinan M.J."/>
            <person name="Tyler B.M."/>
            <person name="Meinhardt L.W."/>
            <person name="Bailey B.A."/>
        </authorList>
    </citation>
    <scope>NUCLEOTIDE SEQUENCE [LARGE SCALE GENOMIC DNA]</scope>
    <source>
        <strain evidence="3">zdho120</strain>
    </source>
</reference>
<comment type="caution">
    <text evidence="2">The sequence shown here is derived from an EMBL/GenBank/DDBJ whole genome shotgun (WGS) entry which is preliminary data.</text>
</comment>
<dbReference type="GO" id="GO:0003676">
    <property type="term" value="F:nucleic acid binding"/>
    <property type="evidence" value="ECO:0007669"/>
    <property type="project" value="InterPro"/>
</dbReference>
<gene>
    <name evidence="2" type="ORF">PHMEG_0007806</name>
</gene>
<dbReference type="AlphaFoldDB" id="A0A225WLY6"/>
<evidence type="ECO:0000313" key="3">
    <source>
        <dbReference type="Proteomes" id="UP000198211"/>
    </source>
</evidence>
<dbReference type="OrthoDB" id="96218at2759"/>
<proteinExistence type="predicted"/>
<feature type="compositionally biased region" description="Low complexity" evidence="1">
    <location>
        <begin position="288"/>
        <end position="298"/>
    </location>
</feature>
<feature type="region of interest" description="Disordered" evidence="1">
    <location>
        <begin position="288"/>
        <end position="313"/>
    </location>
</feature>
<dbReference type="InterPro" id="IPR036397">
    <property type="entry name" value="RNaseH_sf"/>
</dbReference>
<accession>A0A225WLY6</accession>
<feature type="region of interest" description="Disordered" evidence="1">
    <location>
        <begin position="176"/>
        <end position="199"/>
    </location>
</feature>
<evidence type="ECO:0000313" key="2">
    <source>
        <dbReference type="EMBL" id="OWZ18149.1"/>
    </source>
</evidence>
<evidence type="ECO:0000256" key="1">
    <source>
        <dbReference type="SAM" id="MobiDB-lite"/>
    </source>
</evidence>
<organism evidence="2 3">
    <name type="scientific">Phytophthora megakarya</name>
    <dbReference type="NCBI Taxonomy" id="4795"/>
    <lineage>
        <taxon>Eukaryota</taxon>
        <taxon>Sar</taxon>
        <taxon>Stramenopiles</taxon>
        <taxon>Oomycota</taxon>
        <taxon>Peronosporomycetes</taxon>
        <taxon>Peronosporales</taxon>
        <taxon>Peronosporaceae</taxon>
        <taxon>Phytophthora</taxon>
    </lineage>
</organism>
<keyword evidence="3" id="KW-1185">Reference proteome</keyword>
<protein>
    <recommendedName>
        <fullName evidence="4">RNase H type-1 domain-containing protein</fullName>
    </recommendedName>
</protein>
<dbReference type="EMBL" id="NBNE01000634">
    <property type="protein sequence ID" value="OWZ18149.1"/>
    <property type="molecule type" value="Genomic_DNA"/>
</dbReference>
<sequence>MGFTLDIGATDLVIVGDSRLAIQQLLGVIACKKGSLMTQLNRHREPVARLKSVKYLHAVREYNASADSLATEALENKASSVISDELRLAESRSLNRIQEVIYAPITESSADGPSVSIAQAQVQTRHWRHMEPSQRFGTAPEPRRKNFFDFVRRDIGDLTVTTRLQAKSKPNRVRFADETSVTGGEDVTQREEANGVPTEDSVRLETEFSRVTAPNEDVDPLTVQRERRRRIATAQDEELRWVIFKIVLRGEESTLTYRAARDAWKMSDHFVLSEDNVLYYVGTRPLSSDQQQEDASSSTHNDDSGGTTELSRLVGRRPQSITRTFYRVKLDYYWIGL</sequence>
<name>A0A225WLY6_9STRA</name>
<dbReference type="Gene3D" id="3.30.420.10">
    <property type="entry name" value="Ribonuclease H-like superfamily/Ribonuclease H"/>
    <property type="match status" value="1"/>
</dbReference>